<feature type="compositionally biased region" description="Basic residues" evidence="1">
    <location>
        <begin position="580"/>
        <end position="592"/>
    </location>
</feature>
<gene>
    <name evidence="2" type="ORF">TrLO_g7060</name>
</gene>
<dbReference type="Proteomes" id="UP001165122">
    <property type="component" value="Unassembled WGS sequence"/>
</dbReference>
<feature type="region of interest" description="Disordered" evidence="1">
    <location>
        <begin position="91"/>
        <end position="131"/>
    </location>
</feature>
<dbReference type="EMBL" id="BRXW01000625">
    <property type="protein sequence ID" value="GMH70634.1"/>
    <property type="molecule type" value="Genomic_DNA"/>
</dbReference>
<feature type="region of interest" description="Disordered" evidence="1">
    <location>
        <begin position="1"/>
        <end position="22"/>
    </location>
</feature>
<sequence length="736" mass="80344">MESYQTEMSPMTQFLSSSGPLTSLPTSPIVGASVDLPLTSYSPPLPEKSMASFGSLGKQAIGEKAVDTGLPPRPAHPTTQAASTGFAHHTVGGTLATAGNHPNHLPAPHPNAHPNSHPNNIAARHPKPPLNPGMSNGLAVMAPDSAMPLLHPYHYFLTFTSSDISFISDVLKVLTLAVARCSNIRFAEIDEHLPGVMCGVACCLFFGQDQANWEKVRKEMGKLVVKREPSSGTKDGADGPADPNKPPKRERANSFGLDAIAAASFILDSPSAQAANQKANISQPDAFVLTGGTMLDPQTFPIESASPQLSAEQNTLLRTPLGFQGKSGSVEGEDPWVTCLSSGVYAGLSSKSQLDALWSTTVQGKLSDYSIWEKQRQSERGTASMDGIGDSLWEGRSIVRPPRCGEKGESIANLVKYNGGEGTVDGMDAEFNGAVKTAIETVRKIEVIRLAKTPEEKMWALQMSGWKNINDDWTPPYLPNTTTTNMPLKLPEAWILHGQSLGNLTLAICNDVRRLAVAGSRWRISRYGGNDSDSDDDMPRNPHETHHHPGLPPPHHGNHNPGQSRVDAYNYPPPHPPKAYQKHKPLPPPHKRKALDVATKHNSKGLQDPRPVTKGECNWCAPVSAPSSEANSPICASCKICQRLGWERRAKYRYKKGLANRGFFDVNYYDELGKHRGRSVKMFLQLTQSYVRYVLKQGGVDEHVARLEREEKGANSQQKKKRRRSEMDQSRADEFV</sequence>
<feature type="compositionally biased region" description="Low complexity" evidence="1">
    <location>
        <begin position="112"/>
        <end position="123"/>
    </location>
</feature>
<keyword evidence="3" id="KW-1185">Reference proteome</keyword>
<dbReference type="OrthoDB" id="213398at2759"/>
<proteinExistence type="predicted"/>
<name>A0A9W7AEV2_9STRA</name>
<feature type="compositionally biased region" description="Polar residues" evidence="1">
    <location>
        <begin position="1"/>
        <end position="14"/>
    </location>
</feature>
<organism evidence="2 3">
    <name type="scientific">Triparma laevis f. longispina</name>
    <dbReference type="NCBI Taxonomy" id="1714387"/>
    <lineage>
        <taxon>Eukaryota</taxon>
        <taxon>Sar</taxon>
        <taxon>Stramenopiles</taxon>
        <taxon>Ochrophyta</taxon>
        <taxon>Bolidophyceae</taxon>
        <taxon>Parmales</taxon>
        <taxon>Triparmaceae</taxon>
        <taxon>Triparma</taxon>
    </lineage>
</organism>
<dbReference type="AlphaFoldDB" id="A0A9W7AEV2"/>
<feature type="region of interest" description="Disordered" evidence="1">
    <location>
        <begin position="525"/>
        <end position="592"/>
    </location>
</feature>
<feature type="compositionally biased region" description="Basic and acidic residues" evidence="1">
    <location>
        <begin position="725"/>
        <end position="736"/>
    </location>
</feature>
<accession>A0A9W7AEV2</accession>
<evidence type="ECO:0000256" key="1">
    <source>
        <dbReference type="SAM" id="MobiDB-lite"/>
    </source>
</evidence>
<evidence type="ECO:0000313" key="2">
    <source>
        <dbReference type="EMBL" id="GMH70634.1"/>
    </source>
</evidence>
<protein>
    <submittedName>
        <fullName evidence="2">Uncharacterized protein</fullName>
    </submittedName>
</protein>
<feature type="region of interest" description="Disordered" evidence="1">
    <location>
        <begin position="706"/>
        <end position="736"/>
    </location>
</feature>
<reference evidence="3" key="1">
    <citation type="journal article" date="2023" name="Commun. Biol.">
        <title>Genome analysis of Parmales, the sister group of diatoms, reveals the evolutionary specialization of diatoms from phago-mixotrophs to photoautotrophs.</title>
        <authorList>
            <person name="Ban H."/>
            <person name="Sato S."/>
            <person name="Yoshikawa S."/>
            <person name="Yamada K."/>
            <person name="Nakamura Y."/>
            <person name="Ichinomiya M."/>
            <person name="Sato N."/>
            <person name="Blanc-Mathieu R."/>
            <person name="Endo H."/>
            <person name="Kuwata A."/>
            <person name="Ogata H."/>
        </authorList>
    </citation>
    <scope>NUCLEOTIDE SEQUENCE [LARGE SCALE GENOMIC DNA]</scope>
    <source>
        <strain evidence="3">NIES 3700</strain>
    </source>
</reference>
<feature type="region of interest" description="Disordered" evidence="1">
    <location>
        <begin position="225"/>
        <end position="251"/>
    </location>
</feature>
<comment type="caution">
    <text evidence="2">The sequence shown here is derived from an EMBL/GenBank/DDBJ whole genome shotgun (WGS) entry which is preliminary data.</text>
</comment>
<evidence type="ECO:0000313" key="3">
    <source>
        <dbReference type="Proteomes" id="UP001165122"/>
    </source>
</evidence>